<sequence>MADKVQDFKNRQNGNPKVWFRAAAERLSQLRYVFLVQIEDGIPTADQRASLEYADAVLIGWPDEDAAQVIDLDESQLDQVRKVMVEMEGQIPIFREQERKGDIDQLSQSLVTLTECVAQVRRHYQPDFPIPTYQEIHQVVQQEWNEDMSRIDPDQVTSPEEVKEMQEDADRADYNSFVGTGLSKPLQGQNLELDQPKDHS</sequence>
<dbReference type="EMBL" id="MWWS01000002">
    <property type="protein sequence ID" value="OZG50951.1"/>
    <property type="molecule type" value="Genomic_DNA"/>
</dbReference>
<feature type="region of interest" description="Disordered" evidence="1">
    <location>
        <begin position="150"/>
        <end position="200"/>
    </location>
</feature>
<name>A0A261EVR0_9BIFI</name>
<organism evidence="2 3">
    <name type="scientific">Bombiscardovia coagulans</name>
    <dbReference type="NCBI Taxonomy" id="686666"/>
    <lineage>
        <taxon>Bacteria</taxon>
        <taxon>Bacillati</taxon>
        <taxon>Actinomycetota</taxon>
        <taxon>Actinomycetes</taxon>
        <taxon>Bifidobacteriales</taxon>
        <taxon>Bifidobacteriaceae</taxon>
        <taxon>Bombiscardovia</taxon>
    </lineage>
</organism>
<protein>
    <submittedName>
        <fullName evidence="2">Phosphoribosylglycinamide synthetase</fullName>
    </submittedName>
</protein>
<evidence type="ECO:0000313" key="3">
    <source>
        <dbReference type="Proteomes" id="UP000216004"/>
    </source>
</evidence>
<dbReference type="Proteomes" id="UP000216004">
    <property type="component" value="Unassembled WGS sequence"/>
</dbReference>
<feature type="compositionally biased region" description="Basic and acidic residues" evidence="1">
    <location>
        <begin position="160"/>
        <end position="173"/>
    </location>
</feature>
<reference evidence="2 3" key="1">
    <citation type="journal article" date="2017" name="BMC Genomics">
        <title>Comparative genomic and phylogenomic analyses of the Bifidobacteriaceae family.</title>
        <authorList>
            <person name="Lugli G.A."/>
            <person name="Milani C."/>
            <person name="Turroni F."/>
            <person name="Duranti S."/>
            <person name="Mancabelli L."/>
            <person name="Mangifesta M."/>
            <person name="Ferrario C."/>
            <person name="Modesto M."/>
            <person name="Mattarelli P."/>
            <person name="Jiri K."/>
            <person name="van Sinderen D."/>
            <person name="Ventura M."/>
        </authorList>
    </citation>
    <scope>NUCLEOTIDE SEQUENCE [LARGE SCALE GENOMIC DNA]</scope>
    <source>
        <strain evidence="2 3">DSM 22924</strain>
    </source>
</reference>
<accession>A0A261EVR0</accession>
<comment type="caution">
    <text evidence="2">The sequence shown here is derived from an EMBL/GenBank/DDBJ whole genome shotgun (WGS) entry which is preliminary data.</text>
</comment>
<dbReference type="AlphaFoldDB" id="A0A261EVR0"/>
<gene>
    <name evidence="2" type="ORF">BOCO_0137</name>
</gene>
<evidence type="ECO:0000256" key="1">
    <source>
        <dbReference type="SAM" id="MobiDB-lite"/>
    </source>
</evidence>
<proteinExistence type="predicted"/>
<evidence type="ECO:0000313" key="2">
    <source>
        <dbReference type="EMBL" id="OZG50951.1"/>
    </source>
</evidence>
<keyword evidence="3" id="KW-1185">Reference proteome</keyword>